<keyword evidence="6 10" id="KW-0297">G-protein coupled receptor</keyword>
<evidence type="ECO:0000256" key="6">
    <source>
        <dbReference type="ARBA" id="ARBA00023040"/>
    </source>
</evidence>
<dbReference type="Proteomes" id="UP000694871">
    <property type="component" value="Unplaced"/>
</dbReference>
<evidence type="ECO:0000259" key="12">
    <source>
        <dbReference type="PROSITE" id="PS50262"/>
    </source>
</evidence>
<protein>
    <recommendedName>
        <fullName evidence="11">Olfactory receptor</fullName>
    </recommendedName>
</protein>
<dbReference type="CDD" id="cd15912">
    <property type="entry name" value="7tmA_OR6C-like"/>
    <property type="match status" value="1"/>
</dbReference>
<organism evidence="13 14">
    <name type="scientific">Gekko japonicus</name>
    <name type="common">Schlegel's Japanese gecko</name>
    <dbReference type="NCBI Taxonomy" id="146911"/>
    <lineage>
        <taxon>Eukaryota</taxon>
        <taxon>Metazoa</taxon>
        <taxon>Chordata</taxon>
        <taxon>Craniata</taxon>
        <taxon>Vertebrata</taxon>
        <taxon>Euteleostomi</taxon>
        <taxon>Lepidosauria</taxon>
        <taxon>Squamata</taxon>
        <taxon>Bifurcata</taxon>
        <taxon>Gekkota</taxon>
        <taxon>Gekkonidae</taxon>
        <taxon>Gekkoninae</taxon>
        <taxon>Gekko</taxon>
    </lineage>
</organism>
<keyword evidence="7 11" id="KW-0472">Membrane</keyword>
<evidence type="ECO:0000256" key="5">
    <source>
        <dbReference type="ARBA" id="ARBA00022989"/>
    </source>
</evidence>
<dbReference type="InterPro" id="IPR047132">
    <property type="entry name" value="Olfact_rcpt_6C-like"/>
</dbReference>
<dbReference type="InterPro" id="IPR000725">
    <property type="entry name" value="Olfact_rcpt"/>
</dbReference>
<evidence type="ECO:0000256" key="7">
    <source>
        <dbReference type="ARBA" id="ARBA00023136"/>
    </source>
</evidence>
<evidence type="ECO:0000256" key="9">
    <source>
        <dbReference type="ARBA" id="ARBA00023224"/>
    </source>
</evidence>
<keyword evidence="5 11" id="KW-1133">Transmembrane helix</keyword>
<dbReference type="PROSITE" id="PS00237">
    <property type="entry name" value="G_PROTEIN_RECEP_F1_1"/>
    <property type="match status" value="1"/>
</dbReference>
<evidence type="ECO:0000313" key="13">
    <source>
        <dbReference type="Proteomes" id="UP000694871"/>
    </source>
</evidence>
<evidence type="ECO:0000256" key="1">
    <source>
        <dbReference type="ARBA" id="ARBA00004651"/>
    </source>
</evidence>
<name>A0ABM1K979_GEKJA</name>
<dbReference type="PRINTS" id="PR00237">
    <property type="entry name" value="GPCRRHODOPSN"/>
</dbReference>
<keyword evidence="3 10" id="KW-0812">Transmembrane</keyword>
<dbReference type="Pfam" id="PF13853">
    <property type="entry name" value="7tm_4"/>
    <property type="match status" value="1"/>
</dbReference>
<comment type="similarity">
    <text evidence="10">Belongs to the G-protein coupled receptor 1 family.</text>
</comment>
<feature type="transmembrane region" description="Helical" evidence="11">
    <location>
        <begin position="143"/>
        <end position="163"/>
    </location>
</feature>
<feature type="transmembrane region" description="Helical" evidence="11">
    <location>
        <begin position="239"/>
        <end position="259"/>
    </location>
</feature>
<keyword evidence="8 10" id="KW-0675">Receptor</keyword>
<proteinExistence type="inferred from homology"/>
<dbReference type="PANTHER" id="PTHR26454:SF18">
    <property type="entry name" value="OLFACTORY RECEPTOR 6C76"/>
    <property type="match status" value="1"/>
</dbReference>
<evidence type="ECO:0000256" key="3">
    <source>
        <dbReference type="ARBA" id="ARBA00022692"/>
    </source>
</evidence>
<gene>
    <name evidence="14" type="primary">LOC107113449</name>
</gene>
<reference evidence="14" key="1">
    <citation type="submission" date="2025-08" db="UniProtKB">
        <authorList>
            <consortium name="RefSeq"/>
        </authorList>
    </citation>
    <scope>IDENTIFICATION</scope>
</reference>
<dbReference type="InterPro" id="IPR017452">
    <property type="entry name" value="GPCR_Rhodpsn_7TM"/>
</dbReference>
<keyword evidence="13" id="KW-1185">Reference proteome</keyword>
<feature type="transmembrane region" description="Helical" evidence="11">
    <location>
        <begin position="101"/>
        <end position="123"/>
    </location>
</feature>
<dbReference type="RefSeq" id="XP_015270266.1">
    <property type="nucleotide sequence ID" value="XM_015414780.1"/>
</dbReference>
<comment type="subcellular location">
    <subcellularLocation>
        <location evidence="1 11">Cell membrane</location>
        <topology evidence="1 11">Multi-pass membrane protein</topology>
    </subcellularLocation>
</comment>
<feature type="transmembrane region" description="Helical" evidence="11">
    <location>
        <begin position="61"/>
        <end position="81"/>
    </location>
</feature>
<dbReference type="SUPFAM" id="SSF81321">
    <property type="entry name" value="Family A G protein-coupled receptor-like"/>
    <property type="match status" value="1"/>
</dbReference>
<evidence type="ECO:0000256" key="11">
    <source>
        <dbReference type="RuleBase" id="RU363047"/>
    </source>
</evidence>
<dbReference type="InterPro" id="IPR000276">
    <property type="entry name" value="GPCR_Rhodpsn"/>
</dbReference>
<keyword evidence="11" id="KW-0716">Sensory transduction</keyword>
<dbReference type="GeneID" id="107113449"/>
<feature type="domain" description="G-protein coupled receptors family 1 profile" evidence="12">
    <location>
        <begin position="40"/>
        <end position="289"/>
    </location>
</feature>
<dbReference type="PANTHER" id="PTHR26454">
    <property type="entry name" value="OLFACTORY RECEPTOR"/>
    <property type="match status" value="1"/>
</dbReference>
<feature type="transmembrane region" description="Helical" evidence="11">
    <location>
        <begin position="199"/>
        <end position="218"/>
    </location>
</feature>
<keyword evidence="2 11" id="KW-1003">Cell membrane</keyword>
<dbReference type="Gene3D" id="1.20.1070.10">
    <property type="entry name" value="Rhodopsin 7-helix transmembrane proteins"/>
    <property type="match status" value="1"/>
</dbReference>
<dbReference type="PROSITE" id="PS50262">
    <property type="entry name" value="G_PROTEIN_RECEP_F1_2"/>
    <property type="match status" value="1"/>
</dbReference>
<evidence type="ECO:0000256" key="10">
    <source>
        <dbReference type="RuleBase" id="RU000688"/>
    </source>
</evidence>
<evidence type="ECO:0000256" key="4">
    <source>
        <dbReference type="ARBA" id="ARBA00022725"/>
    </source>
</evidence>
<accession>A0ABM1K979</accession>
<dbReference type="PRINTS" id="PR00245">
    <property type="entry name" value="OLFACTORYR"/>
</dbReference>
<sequence length="325" mass="37085">MENETAFVSEFLLVGFTDIRWLQILLFLLLLLTYLLTLVGNVLIISITLLDHRLQTPMYFFLRNFSVVEIAFTSSSIPKVLFNLASGTNTISVAGCFAQSFFYFIVGTTEFFLLATMSFDRYVAICNPLRYMMIMNSRFCTQLVLGSWIFSFLYLIVPLVLWFRLPFCGPNVINHFFCDFLPLVKLACTNTQALELLDFFLAMFTVLGTLTVTIISYIKIISTIMHIPSTVGRQKTFSTCASHITVVFITYGSCIFMYVKTAKSGGLDLGKTVGVLNNVVSPLLNPFIYSLRNKQVKEALKDAVNYLMYNRRNRKRNQREKAILQ</sequence>
<keyword evidence="9 10" id="KW-0807">Transducer</keyword>
<evidence type="ECO:0000256" key="2">
    <source>
        <dbReference type="ARBA" id="ARBA00022475"/>
    </source>
</evidence>
<keyword evidence="4 11" id="KW-0552">Olfaction</keyword>
<feature type="transmembrane region" description="Helical" evidence="11">
    <location>
        <begin position="20"/>
        <end position="49"/>
    </location>
</feature>
<evidence type="ECO:0000256" key="8">
    <source>
        <dbReference type="ARBA" id="ARBA00023170"/>
    </source>
</evidence>
<evidence type="ECO:0000313" key="14">
    <source>
        <dbReference type="RefSeq" id="XP_015270266.1"/>
    </source>
</evidence>